<dbReference type="OrthoDB" id="9805788at2"/>
<keyword evidence="7" id="KW-0808">Transferase</keyword>
<feature type="transmembrane region" description="Helical" evidence="8">
    <location>
        <begin position="50"/>
        <end position="69"/>
    </location>
</feature>
<dbReference type="PANTHER" id="PTHR13285">
    <property type="entry name" value="ACYLTRANSFERASE"/>
    <property type="match status" value="1"/>
</dbReference>
<keyword evidence="7" id="KW-0012">Acyltransferase</keyword>
<evidence type="ECO:0000256" key="7">
    <source>
        <dbReference type="PIRNR" id="PIRNR016636"/>
    </source>
</evidence>
<evidence type="ECO:0000256" key="4">
    <source>
        <dbReference type="ARBA" id="ARBA00022692"/>
    </source>
</evidence>
<evidence type="ECO:0000256" key="1">
    <source>
        <dbReference type="ARBA" id="ARBA00004651"/>
    </source>
</evidence>
<dbReference type="AlphaFoldDB" id="A0A418N9Z2"/>
<feature type="transmembrane region" description="Helical" evidence="8">
    <location>
        <begin position="441"/>
        <end position="459"/>
    </location>
</feature>
<protein>
    <submittedName>
        <fullName evidence="9">MBOAT family protein</fullName>
    </submittedName>
</protein>
<sequence>MSFNSFPFIVFISIFFIAWPFLKKRQNQRFTLLIISSFVFYGWWDWRFLFLIVFSGLVDFVSAILINRYRNKARILLALSVLVNVGILGVFKYSSFFAEQIENIFQFISYPVTLKDKIPEFALILPVGISFYTFQSMSYTIDVYRGKLKPTKNILHFFSYLAMFPQLVAGPIVRAKDFLTQLKVDRKVSAIEFWNGIKLIIIGYFQKTVLADNLGVLVDNAFAGMDNGVGIYWWVVMSCFAFQIYFDFNGYSQIARGLAKLMGYHFKMNFNHPYIALSLKDFWTRWHISLSTWFRDYVYIPLGGSKKGEFRSHANMWVTMTLSGLWHGAQINFILWGMYHAVALSIERIANKYLSPIFKFNLSILKWSLTLLAVLVGWVFFRASSIDQITFVINGMFTPNMDLDFLDKYKDPMLFFVIAVFVESLFMFSKNSRILNSLLKTPVVETLTYAILICAILFLRGPEKEFIYFQF</sequence>
<dbReference type="Pfam" id="PF03062">
    <property type="entry name" value="MBOAT"/>
    <property type="match status" value="1"/>
</dbReference>
<dbReference type="Proteomes" id="UP000321528">
    <property type="component" value="Unassembled WGS sequence"/>
</dbReference>
<keyword evidence="12" id="KW-1185">Reference proteome</keyword>
<dbReference type="GO" id="GO:0042121">
    <property type="term" value="P:alginic acid biosynthetic process"/>
    <property type="evidence" value="ECO:0007669"/>
    <property type="project" value="InterPro"/>
</dbReference>
<keyword evidence="4 8" id="KW-0812">Transmembrane</keyword>
<organism evidence="9 11">
    <name type="scientific">Flagellimonas aequoris</name>
    <dbReference type="NCBI Taxonomy" id="2306997"/>
    <lineage>
        <taxon>Bacteria</taxon>
        <taxon>Pseudomonadati</taxon>
        <taxon>Bacteroidota</taxon>
        <taxon>Flavobacteriia</taxon>
        <taxon>Flavobacteriales</taxon>
        <taxon>Flavobacteriaceae</taxon>
        <taxon>Flagellimonas</taxon>
    </lineage>
</organism>
<feature type="transmembrane region" description="Helical" evidence="8">
    <location>
        <begin position="29"/>
        <end position="44"/>
    </location>
</feature>
<evidence type="ECO:0000256" key="6">
    <source>
        <dbReference type="ARBA" id="ARBA00023136"/>
    </source>
</evidence>
<dbReference type="RefSeq" id="WP_119639188.1">
    <property type="nucleotide sequence ID" value="NZ_QXFJ01000011.1"/>
</dbReference>
<comment type="similarity">
    <text evidence="2 7">Belongs to the membrane-bound acyltransferase family.</text>
</comment>
<feature type="transmembrane region" description="Helical" evidence="8">
    <location>
        <begin position="118"/>
        <end position="134"/>
    </location>
</feature>
<dbReference type="InterPro" id="IPR024194">
    <property type="entry name" value="Ac/AlaTfrase_AlgI/DltB"/>
</dbReference>
<evidence type="ECO:0000313" key="12">
    <source>
        <dbReference type="Proteomes" id="UP000321528"/>
    </source>
</evidence>
<name>A0A418N9Z2_9FLAO</name>
<reference evidence="10 12" key="2">
    <citation type="submission" date="2019-07" db="EMBL/GenBank/DDBJ databases">
        <title>Draft genome of two Muricauda strains isolated from deep sea.</title>
        <authorList>
            <person name="Sun C."/>
        </authorList>
    </citation>
    <scope>NUCLEOTIDE SEQUENCE [LARGE SCALE GENOMIC DNA]</scope>
    <source>
        <strain evidence="10 12">NH166</strain>
    </source>
</reference>
<dbReference type="Proteomes" id="UP000284189">
    <property type="component" value="Unassembled WGS sequence"/>
</dbReference>
<comment type="caution">
    <text evidence="9">The sequence shown here is derived from an EMBL/GenBank/DDBJ whole genome shotgun (WGS) entry which is preliminary data.</text>
</comment>
<reference evidence="9 11" key="1">
    <citation type="submission" date="2018-08" db="EMBL/GenBank/DDBJ databases">
        <title>Proposal of Muricauda 72 sp.nov. and Muricauda NH166 sp.nov., isolated from seawater.</title>
        <authorList>
            <person name="Cheng H."/>
            <person name="Wu Y.-H."/>
            <person name="Guo L.-L."/>
            <person name="Xu X.-W."/>
        </authorList>
    </citation>
    <scope>NUCLEOTIDE SEQUENCE [LARGE SCALE GENOMIC DNA]</scope>
    <source>
        <strain evidence="9 11">NH166</strain>
    </source>
</reference>
<dbReference type="InterPro" id="IPR028362">
    <property type="entry name" value="AlgI"/>
</dbReference>
<dbReference type="PIRSF" id="PIRSF016636">
    <property type="entry name" value="AlgI_DltB"/>
    <property type="match status" value="1"/>
</dbReference>
<dbReference type="InterPro" id="IPR004299">
    <property type="entry name" value="MBOAT_fam"/>
</dbReference>
<dbReference type="EMBL" id="VNWL01000010">
    <property type="protein sequence ID" value="TXK05071.1"/>
    <property type="molecule type" value="Genomic_DNA"/>
</dbReference>
<dbReference type="PIRSF" id="PIRSF500217">
    <property type="entry name" value="AlgI"/>
    <property type="match status" value="1"/>
</dbReference>
<dbReference type="InterPro" id="IPR051085">
    <property type="entry name" value="MB_O-acyltransferase"/>
</dbReference>
<evidence type="ECO:0000313" key="9">
    <source>
        <dbReference type="EMBL" id="RIV72571.1"/>
    </source>
</evidence>
<feature type="transmembrane region" description="Helical" evidence="8">
    <location>
        <begin position="154"/>
        <end position="173"/>
    </location>
</feature>
<feature type="transmembrane region" description="Helical" evidence="8">
    <location>
        <begin position="369"/>
        <end position="393"/>
    </location>
</feature>
<feature type="transmembrane region" description="Helical" evidence="8">
    <location>
        <begin position="231"/>
        <end position="248"/>
    </location>
</feature>
<evidence type="ECO:0000256" key="5">
    <source>
        <dbReference type="ARBA" id="ARBA00022989"/>
    </source>
</evidence>
<gene>
    <name evidence="9" type="ORF">D2U88_04865</name>
    <name evidence="10" type="ORF">FQ019_04835</name>
</gene>
<comment type="subcellular location">
    <subcellularLocation>
        <location evidence="1">Cell membrane</location>
        <topology evidence="1">Multi-pass membrane protein</topology>
    </subcellularLocation>
</comment>
<evidence type="ECO:0000256" key="3">
    <source>
        <dbReference type="ARBA" id="ARBA00022475"/>
    </source>
</evidence>
<feature type="transmembrane region" description="Helical" evidence="8">
    <location>
        <begin position="6"/>
        <end position="22"/>
    </location>
</feature>
<accession>A0A418N9Z2</accession>
<keyword evidence="6 7" id="KW-0472">Membrane</keyword>
<evidence type="ECO:0000256" key="2">
    <source>
        <dbReference type="ARBA" id="ARBA00010323"/>
    </source>
</evidence>
<dbReference type="EMBL" id="QXFJ01000011">
    <property type="protein sequence ID" value="RIV72571.1"/>
    <property type="molecule type" value="Genomic_DNA"/>
</dbReference>
<dbReference type="GO" id="GO:0016746">
    <property type="term" value="F:acyltransferase activity"/>
    <property type="evidence" value="ECO:0007669"/>
    <property type="project" value="UniProtKB-KW"/>
</dbReference>
<evidence type="ECO:0000256" key="8">
    <source>
        <dbReference type="SAM" id="Phobius"/>
    </source>
</evidence>
<keyword evidence="5 8" id="KW-1133">Transmembrane helix</keyword>
<evidence type="ECO:0000313" key="10">
    <source>
        <dbReference type="EMBL" id="TXK05071.1"/>
    </source>
</evidence>
<evidence type="ECO:0000313" key="11">
    <source>
        <dbReference type="Proteomes" id="UP000284189"/>
    </source>
</evidence>
<feature type="transmembrane region" description="Helical" evidence="8">
    <location>
        <begin position="76"/>
        <end position="98"/>
    </location>
</feature>
<feature type="transmembrane region" description="Helical" evidence="8">
    <location>
        <begin position="413"/>
        <end position="429"/>
    </location>
</feature>
<dbReference type="GO" id="GO:0005886">
    <property type="term" value="C:plasma membrane"/>
    <property type="evidence" value="ECO:0007669"/>
    <property type="project" value="UniProtKB-SubCell"/>
</dbReference>
<dbReference type="PANTHER" id="PTHR13285:SF18">
    <property type="entry name" value="PROTEIN-CYSTEINE N-PALMITOYLTRANSFERASE RASP"/>
    <property type="match status" value="1"/>
</dbReference>
<proteinExistence type="inferred from homology"/>
<keyword evidence="3 7" id="KW-1003">Cell membrane</keyword>